<keyword evidence="3" id="KW-0645">Protease</keyword>
<dbReference type="EMBL" id="FOLE01000008">
    <property type="protein sequence ID" value="SFC71122.1"/>
    <property type="molecule type" value="Genomic_DNA"/>
</dbReference>
<dbReference type="GO" id="GO:0008233">
    <property type="term" value="F:peptidase activity"/>
    <property type="evidence" value="ECO:0007669"/>
    <property type="project" value="UniProtKB-KW"/>
</dbReference>
<proteinExistence type="inferred from homology"/>
<keyword evidence="4" id="KW-1185">Reference proteome</keyword>
<dbReference type="Gene3D" id="3.90.226.10">
    <property type="entry name" value="2-enoyl-CoA Hydratase, Chain A, domain 1"/>
    <property type="match status" value="1"/>
</dbReference>
<sequence length="294" mass="31793">MNIFQALSILNQDIWLVHESYLTGVYPMVMDYLSKASTEKTPRKILEPECYYIVGDHATGFTAASKTASNVPKNSIAVIEVKGPITKDSTCFSVGTRELTQATYAAAENPNVGGIMFITDTGGGSVAGTETFARAINEVSQVKETLVLAEDMIASAGVWIGVSAHHLFAQNLTTQVGSIGTAILLTDVREKLKKDGITQHYITAPDSDVKNAEYYQALDGKPEALKQQLGAINTVFQDWVKSNRPNLKIDSKTKAPLNGAMYAATQAADIGLIDGVKTYTEAVQFLHQQILNQS</sequence>
<dbReference type="STRING" id="927664.SAMN05421780_108184"/>
<dbReference type="InterPro" id="IPR029045">
    <property type="entry name" value="ClpP/crotonase-like_dom_sf"/>
</dbReference>
<feature type="domain" description="Peptidase S49" evidence="2">
    <location>
        <begin position="139"/>
        <end position="288"/>
    </location>
</feature>
<organism evidence="3 4">
    <name type="scientific">Flexibacter flexilis DSM 6793</name>
    <dbReference type="NCBI Taxonomy" id="927664"/>
    <lineage>
        <taxon>Bacteria</taxon>
        <taxon>Pseudomonadati</taxon>
        <taxon>Bacteroidota</taxon>
        <taxon>Cytophagia</taxon>
        <taxon>Cytophagales</taxon>
        <taxon>Flexibacteraceae</taxon>
        <taxon>Flexibacter</taxon>
    </lineage>
</organism>
<name>A0A1I1LF36_9BACT</name>
<dbReference type="OrthoDB" id="869112at2"/>
<dbReference type="AlphaFoldDB" id="A0A1I1LF36"/>
<comment type="similarity">
    <text evidence="1">Belongs to the peptidase S49 family.</text>
</comment>
<evidence type="ECO:0000313" key="4">
    <source>
        <dbReference type="Proteomes" id="UP000199514"/>
    </source>
</evidence>
<dbReference type="GO" id="GO:0006508">
    <property type="term" value="P:proteolysis"/>
    <property type="evidence" value="ECO:0007669"/>
    <property type="project" value="UniProtKB-KW"/>
</dbReference>
<evidence type="ECO:0000256" key="1">
    <source>
        <dbReference type="ARBA" id="ARBA00008683"/>
    </source>
</evidence>
<gene>
    <name evidence="3" type="ORF">SAMN05421780_108184</name>
</gene>
<evidence type="ECO:0000313" key="3">
    <source>
        <dbReference type="EMBL" id="SFC71122.1"/>
    </source>
</evidence>
<evidence type="ECO:0000259" key="2">
    <source>
        <dbReference type="Pfam" id="PF01343"/>
    </source>
</evidence>
<reference evidence="3 4" key="1">
    <citation type="submission" date="2016-10" db="EMBL/GenBank/DDBJ databases">
        <authorList>
            <person name="de Groot N.N."/>
        </authorList>
    </citation>
    <scope>NUCLEOTIDE SEQUENCE [LARGE SCALE GENOMIC DNA]</scope>
    <source>
        <strain evidence="3 4">DSM 6793</strain>
    </source>
</reference>
<dbReference type="Pfam" id="PF01343">
    <property type="entry name" value="Peptidase_S49"/>
    <property type="match status" value="1"/>
</dbReference>
<dbReference type="SUPFAM" id="SSF52096">
    <property type="entry name" value="ClpP/crotonase"/>
    <property type="match status" value="1"/>
</dbReference>
<dbReference type="PANTHER" id="PTHR42987:SF4">
    <property type="entry name" value="PROTEASE SOHB-RELATED"/>
    <property type="match status" value="1"/>
</dbReference>
<dbReference type="InterPro" id="IPR002142">
    <property type="entry name" value="Peptidase_S49"/>
</dbReference>
<keyword evidence="3" id="KW-0378">Hydrolase</keyword>
<dbReference type="RefSeq" id="WP_091514247.1">
    <property type="nucleotide sequence ID" value="NZ_FOLE01000008.1"/>
</dbReference>
<accession>A0A1I1LF36</accession>
<dbReference type="Proteomes" id="UP000199514">
    <property type="component" value="Unassembled WGS sequence"/>
</dbReference>
<protein>
    <submittedName>
        <fullName evidence="3">Serine protease, ClpP class</fullName>
    </submittedName>
</protein>
<dbReference type="PANTHER" id="PTHR42987">
    <property type="entry name" value="PEPTIDASE S49"/>
    <property type="match status" value="1"/>
</dbReference>